<dbReference type="Proteomes" id="UP000202743">
    <property type="component" value="Segment"/>
</dbReference>
<evidence type="ECO:0000259" key="1">
    <source>
        <dbReference type="Pfam" id="PF23880"/>
    </source>
</evidence>
<organism evidence="2 3">
    <name type="scientific">Gordonia phage GMA7</name>
    <dbReference type="NCBI Taxonomy" id="1647286"/>
    <lineage>
        <taxon>Viruses</taxon>
        <taxon>Duplodnaviria</taxon>
        <taxon>Heunggongvirae</taxon>
        <taxon>Uroviricota</taxon>
        <taxon>Caudoviricetes</taxon>
        <taxon>Getseptimavirus</taxon>
        <taxon>Getseptimavirus GMA7</taxon>
    </lineage>
</organism>
<dbReference type="GeneID" id="26517384"/>
<sequence length="97" mass="10941">MPNIIEADALVSVEFDKVIPFPSGVIVHSIEVDEDDTPLVRCHFSYDYEPFESLSAPEFEFDADEVVVSKQFEYTINRGVAYISAPGTRSRPSRKKV</sequence>
<dbReference type="Pfam" id="PF23880">
    <property type="entry name" value="DUF7233"/>
    <property type="match status" value="1"/>
</dbReference>
<accession>A0A0K0N737</accession>
<dbReference type="InterPro" id="IPR055657">
    <property type="entry name" value="DUF7233"/>
</dbReference>
<gene>
    <name evidence="2" type="ORF">GMA7_24</name>
</gene>
<reference evidence="2 3" key="1">
    <citation type="journal article" date="2015" name="PLoS ONE">
        <title>Lysis to Kill: Evaluation of the Lytic Abilities, and Genomics of Nine Bacteriophages Infective for Gordonia spp. and Their Potential Use in Activated Sludge Foam Biocontrol.</title>
        <authorList>
            <person name="Dyson Z.A."/>
            <person name="Tucci J."/>
            <person name="Seviour R.J."/>
            <person name="Petrovski S."/>
        </authorList>
    </citation>
    <scope>NUCLEOTIDE SEQUENCE [LARGE SCALE GENOMIC DNA]</scope>
</reference>
<name>A0A0K0N737_9CAUD</name>
<protein>
    <recommendedName>
        <fullName evidence="1">DUF7233 domain-containing protein</fullName>
    </recommendedName>
</protein>
<evidence type="ECO:0000313" key="3">
    <source>
        <dbReference type="Proteomes" id="UP000202743"/>
    </source>
</evidence>
<dbReference type="EMBL" id="KR063278">
    <property type="protein sequence ID" value="AKJ72461.1"/>
    <property type="molecule type" value="Genomic_DNA"/>
</dbReference>
<proteinExistence type="predicted"/>
<dbReference type="KEGG" id="vg:26517384"/>
<dbReference type="RefSeq" id="YP_009189161.1">
    <property type="nucleotide sequence ID" value="NC_028673.1"/>
</dbReference>
<evidence type="ECO:0000313" key="2">
    <source>
        <dbReference type="EMBL" id="AKJ72461.1"/>
    </source>
</evidence>
<keyword evidence="3" id="KW-1185">Reference proteome</keyword>
<feature type="domain" description="DUF7233" evidence="1">
    <location>
        <begin position="2"/>
        <end position="91"/>
    </location>
</feature>